<evidence type="ECO:0000313" key="2">
    <source>
        <dbReference type="EMBL" id="VDL91317.1"/>
    </source>
</evidence>
<sequence length="130" mass="13970">MGHTFNFDAAEIVGRGADHTRQIKEAWMSTDCSDSRNFYLPASYLVLRTFLSEDRHGMEQPGPPTSSAANEDGGRTPHSETPADVAPGVTAAGVNKAEVGHGSRGGRTDYRRWGTQRTASQTDSSVSEDA</sequence>
<evidence type="ECO:0000313" key="3">
    <source>
        <dbReference type="Proteomes" id="UP000275846"/>
    </source>
</evidence>
<evidence type="ECO:0000256" key="1">
    <source>
        <dbReference type="SAM" id="MobiDB-lite"/>
    </source>
</evidence>
<organism evidence="4">
    <name type="scientific">Schistocephalus solidus</name>
    <name type="common">Tapeworm</name>
    <dbReference type="NCBI Taxonomy" id="70667"/>
    <lineage>
        <taxon>Eukaryota</taxon>
        <taxon>Metazoa</taxon>
        <taxon>Spiralia</taxon>
        <taxon>Lophotrochozoa</taxon>
        <taxon>Platyhelminthes</taxon>
        <taxon>Cestoda</taxon>
        <taxon>Eucestoda</taxon>
        <taxon>Diphyllobothriidea</taxon>
        <taxon>Diphyllobothriidae</taxon>
        <taxon>Schistocephalus</taxon>
    </lineage>
</organism>
<evidence type="ECO:0000313" key="4">
    <source>
        <dbReference type="WBParaSite" id="SSLN_0000509101-mRNA-1"/>
    </source>
</evidence>
<protein>
    <submittedName>
        <fullName evidence="2 4">Uncharacterized protein</fullName>
    </submittedName>
</protein>
<dbReference type="Proteomes" id="UP000275846">
    <property type="component" value="Unassembled WGS sequence"/>
</dbReference>
<feature type="compositionally biased region" description="Basic and acidic residues" evidence="1">
    <location>
        <begin position="98"/>
        <end position="112"/>
    </location>
</feature>
<reference evidence="2 3" key="2">
    <citation type="submission" date="2018-11" db="EMBL/GenBank/DDBJ databases">
        <authorList>
            <consortium name="Pathogen Informatics"/>
        </authorList>
    </citation>
    <scope>NUCLEOTIDE SEQUENCE [LARGE SCALE GENOMIC DNA]</scope>
    <source>
        <strain evidence="2 3">NST_G2</strain>
    </source>
</reference>
<feature type="region of interest" description="Disordered" evidence="1">
    <location>
        <begin position="55"/>
        <end position="130"/>
    </location>
</feature>
<gene>
    <name evidence="2" type="ORF">SSLN_LOCUS4932</name>
</gene>
<dbReference type="AlphaFoldDB" id="A0A183SL34"/>
<proteinExistence type="predicted"/>
<reference evidence="4" key="1">
    <citation type="submission" date="2016-06" db="UniProtKB">
        <authorList>
            <consortium name="WormBaseParasite"/>
        </authorList>
    </citation>
    <scope>IDENTIFICATION</scope>
</reference>
<name>A0A183SL34_SCHSO</name>
<dbReference type="EMBL" id="UYSU01033056">
    <property type="protein sequence ID" value="VDL91317.1"/>
    <property type="molecule type" value="Genomic_DNA"/>
</dbReference>
<keyword evidence="3" id="KW-1185">Reference proteome</keyword>
<dbReference type="WBParaSite" id="SSLN_0000509101-mRNA-1">
    <property type="protein sequence ID" value="SSLN_0000509101-mRNA-1"/>
    <property type="gene ID" value="SSLN_0000509101"/>
</dbReference>
<dbReference type="OrthoDB" id="6304780at2759"/>
<feature type="compositionally biased region" description="Polar residues" evidence="1">
    <location>
        <begin position="115"/>
        <end position="130"/>
    </location>
</feature>
<accession>A0A183SL34</accession>